<protein>
    <recommendedName>
        <fullName evidence="2">J domain-containing protein</fullName>
    </recommendedName>
</protein>
<feature type="compositionally biased region" description="Basic and acidic residues" evidence="1">
    <location>
        <begin position="92"/>
        <end position="104"/>
    </location>
</feature>
<feature type="compositionally biased region" description="Acidic residues" evidence="1">
    <location>
        <begin position="600"/>
        <end position="649"/>
    </location>
</feature>
<feature type="compositionally biased region" description="Basic and acidic residues" evidence="1">
    <location>
        <begin position="238"/>
        <end position="247"/>
    </location>
</feature>
<dbReference type="SMART" id="SM01406">
    <property type="entry name" value="PAPA-1"/>
    <property type="match status" value="1"/>
</dbReference>
<reference evidence="3" key="1">
    <citation type="submission" date="2022-10" db="EMBL/GenBank/DDBJ databases">
        <title>Tapping the CABI collections for fungal endophytes: first genome assemblies for Collariella, Neodidymelliopsis, Ascochyta clinopodiicola, Didymella pomorum, Didymosphaeria variabile, Neocosmospora piperis and Neocucurbitaria cava.</title>
        <authorList>
            <person name="Hill R."/>
        </authorList>
    </citation>
    <scope>NUCLEOTIDE SEQUENCE</scope>
    <source>
        <strain evidence="3">IMI 360193</strain>
    </source>
</reference>
<feature type="domain" description="J" evidence="2">
    <location>
        <begin position="418"/>
        <end position="486"/>
    </location>
</feature>
<evidence type="ECO:0000256" key="1">
    <source>
        <dbReference type="SAM" id="MobiDB-lite"/>
    </source>
</evidence>
<dbReference type="CDD" id="cd06257">
    <property type="entry name" value="DnaJ"/>
    <property type="match status" value="1"/>
</dbReference>
<dbReference type="InterPro" id="IPR001623">
    <property type="entry name" value="DnaJ_domain"/>
</dbReference>
<name>A0A9W8X5E2_9PLEO</name>
<keyword evidence="4" id="KW-1185">Reference proteome</keyword>
<feature type="compositionally biased region" description="Acidic residues" evidence="1">
    <location>
        <begin position="682"/>
        <end position="730"/>
    </location>
</feature>
<dbReference type="EMBL" id="JAPEUV010000015">
    <property type="protein sequence ID" value="KAJ4340663.1"/>
    <property type="molecule type" value="Genomic_DNA"/>
</dbReference>
<feature type="compositionally biased region" description="Acidic residues" evidence="1">
    <location>
        <begin position="823"/>
        <end position="833"/>
    </location>
</feature>
<dbReference type="AlphaFoldDB" id="A0A9W8X5E2"/>
<evidence type="ECO:0000313" key="3">
    <source>
        <dbReference type="EMBL" id="KAJ4340663.1"/>
    </source>
</evidence>
<feature type="region of interest" description="Disordered" evidence="1">
    <location>
        <begin position="1"/>
        <end position="20"/>
    </location>
</feature>
<feature type="compositionally biased region" description="Polar residues" evidence="1">
    <location>
        <begin position="335"/>
        <end position="344"/>
    </location>
</feature>
<gene>
    <name evidence="3" type="ORF">N0V87_002324</name>
</gene>
<evidence type="ECO:0000259" key="2">
    <source>
        <dbReference type="PROSITE" id="PS50076"/>
    </source>
</evidence>
<feature type="compositionally biased region" description="Polar residues" evidence="1">
    <location>
        <begin position="552"/>
        <end position="566"/>
    </location>
</feature>
<dbReference type="PANTHER" id="PTHR21561:SF12">
    <property type="entry name" value="INO80 COMPLEX SUBUNIT B"/>
    <property type="match status" value="1"/>
</dbReference>
<dbReference type="InterPro" id="IPR029523">
    <property type="entry name" value="INO80B/Ies2"/>
</dbReference>
<evidence type="ECO:0000313" key="4">
    <source>
        <dbReference type="Proteomes" id="UP001140562"/>
    </source>
</evidence>
<feature type="compositionally biased region" description="Basic residues" evidence="1">
    <location>
        <begin position="807"/>
        <end position="818"/>
    </location>
</feature>
<sequence length="890" mass="99915">MPKDRGYYTDDDDSDQDDLHDTHRYAFSRFLQQGYSMIESVKPATEFLQRKTGFDANPKYVASLLEQARRIDRENDIRAHSMPSGRPRKTASSRDCEDYDDPRRTQKSSRSAQPTSGTEYDRMFQNGADKFASRTSGKVLSNDEINACARGMLEDLLAEGKSLEYARQKVDQFVVRENGKRVAALRKQGYRLPDENEDEEHDAAARPDPRRGTDRKHREAEYDDDDDDDAYGPQRTRSGYDNRRAESQETYDTSYPYTDEDLKLIRKKIYQDWCDKGCSPGEAKLEAEAWYNRAKKNRRGGGGSSRSSGFDSFSTMQDAPDDENYARQKPRGSRNSRSSKTGGSSRDYRTEERRPPGWDGPQFDKYFTEEPQDDYRSRSKTGGGFCGYRTEERRPGGSYSSGSYGGYDEPGGVKPAVDLYKLLGVSKKATVAEIKKAWKKLCLQHHPDRVSGTAAKNKATNKIAQINEAKDVLADAELREYYDRTGLIASMYRATKRLRRLSTEYEESEDNNEWNNSRAPTATSTRPRRGTAGRNDAPSATIQRSSPEETRQSLSLTVKSSPNKLRQATGVPAVGKGTLSRNNIVSGKRARNSRVVHEIDSDEDEDEDEADEVSAMDVDDEEEVDDDVDAEGSDEDDMDADGDEDDEDPIVVPTSKPVPVASKPKISVTKAQDTVEAKEMAMSDDDEELSDPDSDLEDMEDAEGEDEDAEGEDDDELGGAGEDVDMDSDEDMSRDQTPDISKLTRRQRAVLEQEEDGSLLALSNEAQKKKHLTAEEHAMRRAEMARRRKNLSEKRNEEEKLDTINRLLKKQPPKRGRKGAAADFDESGQEGEAEPERANPLFVRYVQNAKGTQLAVPDEWLQAPVGSMFAGKTESASKTPWSGTMVEEVA</sequence>
<dbReference type="GO" id="GO:0006338">
    <property type="term" value="P:chromatin remodeling"/>
    <property type="evidence" value="ECO:0007669"/>
    <property type="project" value="InterPro"/>
</dbReference>
<feature type="compositionally biased region" description="Acidic residues" evidence="1">
    <location>
        <begin position="221"/>
        <end position="230"/>
    </location>
</feature>
<accession>A0A9W8X5E2</accession>
<dbReference type="GO" id="GO:0031011">
    <property type="term" value="C:Ino80 complex"/>
    <property type="evidence" value="ECO:0007669"/>
    <property type="project" value="InterPro"/>
</dbReference>
<dbReference type="Pfam" id="PF04795">
    <property type="entry name" value="PAPA-1"/>
    <property type="match status" value="1"/>
</dbReference>
<dbReference type="PROSITE" id="PS50076">
    <property type="entry name" value="DNAJ_2"/>
    <property type="match status" value="1"/>
</dbReference>
<dbReference type="SMART" id="SM00271">
    <property type="entry name" value="DnaJ"/>
    <property type="match status" value="1"/>
</dbReference>
<organism evidence="3 4">
    <name type="scientific">Didymella glomerata</name>
    <dbReference type="NCBI Taxonomy" id="749621"/>
    <lineage>
        <taxon>Eukaryota</taxon>
        <taxon>Fungi</taxon>
        <taxon>Dikarya</taxon>
        <taxon>Ascomycota</taxon>
        <taxon>Pezizomycotina</taxon>
        <taxon>Dothideomycetes</taxon>
        <taxon>Pleosporomycetidae</taxon>
        <taxon>Pleosporales</taxon>
        <taxon>Pleosporineae</taxon>
        <taxon>Didymellaceae</taxon>
        <taxon>Didymella</taxon>
    </lineage>
</organism>
<feature type="region of interest" description="Disordered" evidence="1">
    <location>
        <begin position="74"/>
        <end position="121"/>
    </location>
</feature>
<feature type="region of interest" description="Disordered" evidence="1">
    <location>
        <begin position="504"/>
        <end position="836"/>
    </location>
</feature>
<dbReference type="Proteomes" id="UP001140562">
    <property type="component" value="Unassembled WGS sequence"/>
</dbReference>
<proteinExistence type="predicted"/>
<dbReference type="SUPFAM" id="SSF46565">
    <property type="entry name" value="Chaperone J-domain"/>
    <property type="match status" value="1"/>
</dbReference>
<dbReference type="OrthoDB" id="10250354at2759"/>
<feature type="region of interest" description="Disordered" evidence="1">
    <location>
        <begin position="294"/>
        <end position="410"/>
    </location>
</feature>
<comment type="caution">
    <text evidence="3">The sequence shown here is derived from an EMBL/GenBank/DDBJ whole genome shotgun (WGS) entry which is preliminary data.</text>
</comment>
<dbReference type="InterPro" id="IPR006880">
    <property type="entry name" value="INO80B_C"/>
</dbReference>
<feature type="compositionally biased region" description="Low complexity" evidence="1">
    <location>
        <begin position="513"/>
        <end position="525"/>
    </location>
</feature>
<feature type="region of interest" description="Disordered" evidence="1">
    <location>
        <begin position="186"/>
        <end position="258"/>
    </location>
</feature>
<dbReference type="PANTHER" id="PTHR21561">
    <property type="entry name" value="INO80 COMPLEX SUBUNIT B"/>
    <property type="match status" value="1"/>
</dbReference>
<dbReference type="InterPro" id="IPR036869">
    <property type="entry name" value="J_dom_sf"/>
</dbReference>
<dbReference type="Gene3D" id="1.10.287.110">
    <property type="entry name" value="DnaJ domain"/>
    <property type="match status" value="1"/>
</dbReference>
<feature type="compositionally biased region" description="Basic and acidic residues" evidence="1">
    <location>
        <begin position="202"/>
        <end position="220"/>
    </location>
</feature>
<dbReference type="Pfam" id="PF00226">
    <property type="entry name" value="DnaJ"/>
    <property type="match status" value="1"/>
</dbReference>
<feature type="compositionally biased region" description="Basic and acidic residues" evidence="1">
    <location>
        <begin position="346"/>
        <end position="356"/>
    </location>
</feature>
<feature type="compositionally biased region" description="Basic and acidic residues" evidence="1">
    <location>
        <begin position="772"/>
        <end position="803"/>
    </location>
</feature>
<feature type="compositionally biased region" description="Polar residues" evidence="1">
    <location>
        <begin position="108"/>
        <end position="118"/>
    </location>
</feature>
<dbReference type="PRINTS" id="PR00625">
    <property type="entry name" value="JDOMAIN"/>
</dbReference>